<gene>
    <name evidence="2" type="ORF">GA0070609_0754</name>
</gene>
<protein>
    <submittedName>
        <fullName evidence="2">Uncharacterized protein</fullName>
    </submittedName>
</protein>
<feature type="compositionally biased region" description="Basic residues" evidence="1">
    <location>
        <begin position="265"/>
        <end position="275"/>
    </location>
</feature>
<sequence>MAERPDLASVRLRTGRAGRIRTDDLFVLTAVGAERGCRRLSLGRDGREASRGSFMEPTTECPLTCWFWRFLRSRRSLLRPTCQTWSTHQPMRQLQTAHRVMSVTGLHHRTGREQPLLREFIYVDADKVRSLLAQLDGGVAEELKVTEKDQGNLTGGIRNVASREKVWGTEESTQRSLADAVFPSLEDALTTQGYLEDVSNELRDMDGEDFEEFQERFPPGSFVRVTGPARLFDARYVARAFGGFTTAAAGVLNLQGSGREQRTPGKGKSKQRPKQRAVSAAAQSDELESLIPDYDSSATSFMQGLEADDLRSMVKLARGMFYPGLHLAMSPSEHDDGPTITARLQEGRRFLDSEPDVLFARYGVQEQDWTIVGTIGSYSADPDFDFEVPEMAGDKGIERPKVVAAINDLLMLLGSLGLADHPQHPGFSLVPFGVYRPILPATGNDVATRTDGAVV</sequence>
<dbReference type="AlphaFoldDB" id="A0A1C5H2L7"/>
<keyword evidence="3" id="KW-1185">Reference proteome</keyword>
<organism evidence="2 3">
    <name type="scientific">Micromonospora echinaurantiaca</name>
    <dbReference type="NCBI Taxonomy" id="47857"/>
    <lineage>
        <taxon>Bacteria</taxon>
        <taxon>Bacillati</taxon>
        <taxon>Actinomycetota</taxon>
        <taxon>Actinomycetes</taxon>
        <taxon>Micromonosporales</taxon>
        <taxon>Micromonosporaceae</taxon>
        <taxon>Micromonospora</taxon>
    </lineage>
</organism>
<proteinExistence type="predicted"/>
<evidence type="ECO:0000313" key="3">
    <source>
        <dbReference type="Proteomes" id="UP000198217"/>
    </source>
</evidence>
<accession>A0A1C5H2L7</accession>
<dbReference type="EMBL" id="LT607750">
    <property type="protein sequence ID" value="SCG39661.1"/>
    <property type="molecule type" value="Genomic_DNA"/>
</dbReference>
<evidence type="ECO:0000313" key="2">
    <source>
        <dbReference type="EMBL" id="SCG39661.1"/>
    </source>
</evidence>
<dbReference type="Pfam" id="PF19952">
    <property type="entry name" value="DUF6414"/>
    <property type="match status" value="1"/>
</dbReference>
<evidence type="ECO:0000256" key="1">
    <source>
        <dbReference type="SAM" id="MobiDB-lite"/>
    </source>
</evidence>
<reference evidence="2 3" key="1">
    <citation type="submission" date="2016-06" db="EMBL/GenBank/DDBJ databases">
        <authorList>
            <person name="Kjaerup R.B."/>
            <person name="Dalgaard T.S."/>
            <person name="Juul-Madsen H.R."/>
        </authorList>
    </citation>
    <scope>NUCLEOTIDE SEQUENCE [LARGE SCALE GENOMIC DNA]</scope>
    <source>
        <strain evidence="2 3">DSM 43904</strain>
    </source>
</reference>
<dbReference type="InterPro" id="IPR045633">
    <property type="entry name" value="DUF6414"/>
</dbReference>
<dbReference type="Proteomes" id="UP000198217">
    <property type="component" value="Chromosome I"/>
</dbReference>
<name>A0A1C5H2L7_9ACTN</name>
<feature type="region of interest" description="Disordered" evidence="1">
    <location>
        <begin position="255"/>
        <end position="282"/>
    </location>
</feature>